<feature type="compositionally biased region" description="Pro residues" evidence="2">
    <location>
        <begin position="371"/>
        <end position="385"/>
    </location>
</feature>
<accession>G2ZZ09</accession>
<evidence type="ECO:0000256" key="2">
    <source>
        <dbReference type="SAM" id="MobiDB-lite"/>
    </source>
</evidence>
<gene>
    <name evidence="3" type="ORF">RALSY_10055</name>
</gene>
<feature type="region of interest" description="Disordered" evidence="2">
    <location>
        <begin position="131"/>
        <end position="155"/>
    </location>
</feature>
<name>G2ZZ09_9RALS</name>
<reference evidence="3" key="1">
    <citation type="journal article" date="2011" name="PLoS ONE">
        <title>Ralstonia syzygii, the Blood Disease Bacterium and some Asian R. solanacearum strains form a single genomic species despite divergent lifestyles.</title>
        <authorList>
            <person name="Remenant B."/>
            <person name="de Cambiaire J.C."/>
            <person name="Cellier G."/>
            <person name="Jacobs J.M."/>
            <person name="Mangenot S."/>
            <person name="Barbe V."/>
            <person name="Lajus A."/>
            <person name="Vallenet D."/>
            <person name="Medigue C."/>
            <person name="Fegan M."/>
            <person name="Allen C."/>
            <person name="Prior P."/>
        </authorList>
    </citation>
    <scope>NUCLEOTIDE SEQUENCE</scope>
    <source>
        <strain evidence="3">R24</strain>
    </source>
</reference>
<proteinExistence type="predicted"/>
<dbReference type="AlphaFoldDB" id="G2ZZ09"/>
<sequence length="667" mass="72534">MHAAAQETPADPIDVFNNAMRYIDVWRAVAWGEREREALGPEHKGLSPDREVSYARSAIASIQKCLQALTALKQQGRLPPDYDADAKEGELSQLLAYAADIGICTRNITLNEIAHQVQIFEAARSNAAEAASGPDSACADPTEAQEPAGGTSLSPSAQAAFSALRALERDPEKVQGWLGEFADCRAALDEVMRRAEASGTPVAVRTTLKALLPDVIYDKLRCCKGMQTLHGILAAASANRLAELTKQVRLPELTARAYELCEAWFRRSEAMEAAVEALVKHGEEAEPAYHLTQQALAGHRAAIEAYTDGLDRVGLNLCLDAATGIEMDDAGGEWRSMMDVVYAVAAYKESLLELSATASRVKIRPGKMPEVPRPAPSSSEPPPAARPVKSSGGTGRKNRKHGKRSAGPSVPAPAPAPVDTRTPVQKHADAVLKKCPVDRATAARFGGDIVQIAQWLGKDTRPIQNELADHARDAAMTADFMRGSARDWFGELDRVRSAKVSLPPNEHHRIAQLADRLGALESIERQMKALEADMLKCDRHPRSNHLGRLLAAEQIQRVSAPERLPPATGNDVLGTLFEMRIQLKPLSNLQPTAPWVVHLHTEKPVTAQALSTMAFADFTAVHLKTDKEKNRGPRWEVVMRALGYTDAKVHRAAIGRELLRKLFAQAA</sequence>
<reference evidence="3" key="2">
    <citation type="submission" date="2011-04" db="EMBL/GenBank/DDBJ databases">
        <authorList>
            <person name="Genoscope - CEA"/>
        </authorList>
    </citation>
    <scope>NUCLEOTIDE SEQUENCE</scope>
    <source>
        <strain evidence="3">R24</strain>
    </source>
</reference>
<keyword evidence="1" id="KW-0175">Coiled coil</keyword>
<dbReference type="NCBIfam" id="NF041354">
    <property type="entry name" value="XopP"/>
    <property type="match status" value="1"/>
</dbReference>
<protein>
    <submittedName>
        <fullName evidence="3">Putative type III effector (HLK1)</fullName>
    </submittedName>
</protein>
<feature type="region of interest" description="Disordered" evidence="2">
    <location>
        <begin position="365"/>
        <end position="427"/>
    </location>
</feature>
<evidence type="ECO:0000313" key="3">
    <source>
        <dbReference type="EMBL" id="CCA84098.1"/>
    </source>
</evidence>
<feature type="coiled-coil region" evidence="1">
    <location>
        <begin position="513"/>
        <end position="540"/>
    </location>
</feature>
<dbReference type="EMBL" id="FR854086">
    <property type="protein sequence ID" value="CCA84098.1"/>
    <property type="molecule type" value="Genomic_DNA"/>
</dbReference>
<evidence type="ECO:0000256" key="1">
    <source>
        <dbReference type="SAM" id="Coils"/>
    </source>
</evidence>
<organism evidence="3">
    <name type="scientific">Ralstonia syzygii R24</name>
    <dbReference type="NCBI Taxonomy" id="907261"/>
    <lineage>
        <taxon>Bacteria</taxon>
        <taxon>Pseudomonadati</taxon>
        <taxon>Pseudomonadota</taxon>
        <taxon>Betaproteobacteria</taxon>
        <taxon>Burkholderiales</taxon>
        <taxon>Burkholderiaceae</taxon>
        <taxon>Ralstonia</taxon>
        <taxon>Ralstonia solanacearum species complex</taxon>
    </lineage>
</organism>
<dbReference type="InterPro" id="IPR049928">
    <property type="entry name" value="XopP-like"/>
</dbReference>